<dbReference type="OrthoDB" id="5519028at2"/>
<reference evidence="21 22" key="1">
    <citation type="submission" date="2016-10" db="EMBL/GenBank/DDBJ databases">
        <title>Alkaliphiles isolated from bioreactors.</title>
        <authorList>
            <person name="Salah Z."/>
            <person name="Rout S.P."/>
            <person name="Humphreys P.N."/>
        </authorList>
    </citation>
    <scope>NUCLEOTIDE SEQUENCE [LARGE SCALE GENOMIC DNA]</scope>
    <source>
        <strain evidence="21 22">ZS02</strain>
    </source>
</reference>
<dbReference type="SUPFAM" id="SSF52172">
    <property type="entry name" value="CheY-like"/>
    <property type="match status" value="1"/>
</dbReference>
<evidence type="ECO:0000256" key="6">
    <source>
        <dbReference type="ARBA" id="ARBA00022692"/>
    </source>
</evidence>
<comment type="caution">
    <text evidence="21">The sequence shown here is derived from an EMBL/GenBank/DDBJ whole genome shotgun (WGS) entry which is preliminary data.</text>
</comment>
<evidence type="ECO:0000256" key="3">
    <source>
        <dbReference type="ARBA" id="ARBA00012438"/>
    </source>
</evidence>
<dbReference type="PRINTS" id="PR00344">
    <property type="entry name" value="BCTRLSENSOR"/>
</dbReference>
<evidence type="ECO:0000259" key="20">
    <source>
        <dbReference type="PROSITE" id="PS50885"/>
    </source>
</evidence>
<evidence type="ECO:0000256" key="1">
    <source>
        <dbReference type="ARBA" id="ARBA00000085"/>
    </source>
</evidence>
<feature type="domain" description="Response regulatory" evidence="19">
    <location>
        <begin position="498"/>
        <end position="620"/>
    </location>
</feature>
<dbReference type="Gene3D" id="6.10.340.10">
    <property type="match status" value="1"/>
</dbReference>
<evidence type="ECO:0000256" key="5">
    <source>
        <dbReference type="ARBA" id="ARBA00022679"/>
    </source>
</evidence>
<dbReference type="CDD" id="cd16922">
    <property type="entry name" value="HATPase_EvgS-ArcB-TorS-like"/>
    <property type="match status" value="1"/>
</dbReference>
<dbReference type="EMBL" id="MTHD01000005">
    <property type="protein sequence ID" value="OMG52406.1"/>
    <property type="molecule type" value="Genomic_DNA"/>
</dbReference>
<keyword evidence="12 17" id="KW-0472">Membrane</keyword>
<dbReference type="InterPro" id="IPR003661">
    <property type="entry name" value="HisK_dim/P_dom"/>
</dbReference>
<keyword evidence="5" id="KW-0808">Transferase</keyword>
<keyword evidence="8" id="KW-0418">Kinase</keyword>
<keyword evidence="11" id="KW-0902">Two-component regulatory system</keyword>
<dbReference type="RefSeq" id="WP_076096282.1">
    <property type="nucleotide sequence ID" value="NZ_MTHD01000005.1"/>
</dbReference>
<comment type="function">
    <text evidence="13">Member of the two-component regulatory system BvgS/BvgA. Phosphorylates BvgA via a four-step phosphorelay in response to environmental signals.</text>
</comment>
<evidence type="ECO:0000256" key="8">
    <source>
        <dbReference type="ARBA" id="ARBA00022777"/>
    </source>
</evidence>
<dbReference type="Pfam" id="PF00512">
    <property type="entry name" value="HisKA"/>
    <property type="match status" value="1"/>
</dbReference>
<dbReference type="FunFam" id="1.10.287.130:FF:000004">
    <property type="entry name" value="Ethylene receptor 1"/>
    <property type="match status" value="1"/>
</dbReference>
<dbReference type="CDD" id="cd00082">
    <property type="entry name" value="HisKA"/>
    <property type="match status" value="1"/>
</dbReference>
<dbReference type="PROSITE" id="PS50110">
    <property type="entry name" value="RESPONSE_REGULATORY"/>
    <property type="match status" value="1"/>
</dbReference>
<name>A0A1R1I0V8_9RHOO</name>
<keyword evidence="22" id="KW-1185">Reference proteome</keyword>
<feature type="region of interest" description="Disordered" evidence="16">
    <location>
        <begin position="475"/>
        <end position="495"/>
    </location>
</feature>
<dbReference type="PROSITE" id="PS50109">
    <property type="entry name" value="HIS_KIN"/>
    <property type="match status" value="1"/>
</dbReference>
<evidence type="ECO:0000313" key="21">
    <source>
        <dbReference type="EMBL" id="OMG52406.1"/>
    </source>
</evidence>
<dbReference type="InterPro" id="IPR005467">
    <property type="entry name" value="His_kinase_dom"/>
</dbReference>
<dbReference type="SMART" id="SM00387">
    <property type="entry name" value="HATPase_c"/>
    <property type="match status" value="1"/>
</dbReference>
<feature type="compositionally biased region" description="Pro residues" evidence="16">
    <location>
        <begin position="482"/>
        <end position="492"/>
    </location>
</feature>
<dbReference type="PROSITE" id="PS50885">
    <property type="entry name" value="HAMP"/>
    <property type="match status" value="1"/>
</dbReference>
<evidence type="ECO:0000259" key="19">
    <source>
        <dbReference type="PROSITE" id="PS50110"/>
    </source>
</evidence>
<evidence type="ECO:0000256" key="16">
    <source>
        <dbReference type="SAM" id="MobiDB-lite"/>
    </source>
</evidence>
<dbReference type="InterPro" id="IPR004358">
    <property type="entry name" value="Sig_transdc_His_kin-like_C"/>
</dbReference>
<evidence type="ECO:0000256" key="13">
    <source>
        <dbReference type="ARBA" id="ARBA00058004"/>
    </source>
</evidence>
<dbReference type="CDD" id="cd17546">
    <property type="entry name" value="REC_hyHK_CKI1_RcsC-like"/>
    <property type="match status" value="1"/>
</dbReference>
<keyword evidence="9" id="KW-0067">ATP-binding</keyword>
<dbReference type="FunFam" id="3.30.565.10:FF:000010">
    <property type="entry name" value="Sensor histidine kinase RcsC"/>
    <property type="match status" value="1"/>
</dbReference>
<dbReference type="CDD" id="cd06225">
    <property type="entry name" value="HAMP"/>
    <property type="match status" value="1"/>
</dbReference>
<dbReference type="InterPro" id="IPR011006">
    <property type="entry name" value="CheY-like_superfamily"/>
</dbReference>
<proteinExistence type="predicted"/>
<dbReference type="InterPro" id="IPR036097">
    <property type="entry name" value="HisK_dim/P_sf"/>
</dbReference>
<dbReference type="GO" id="GO:0000155">
    <property type="term" value="F:phosphorelay sensor kinase activity"/>
    <property type="evidence" value="ECO:0007669"/>
    <property type="project" value="InterPro"/>
</dbReference>
<evidence type="ECO:0000256" key="15">
    <source>
        <dbReference type="PROSITE-ProRule" id="PRU00169"/>
    </source>
</evidence>
<feature type="domain" description="HAMP" evidence="20">
    <location>
        <begin position="172"/>
        <end position="224"/>
    </location>
</feature>
<dbReference type="Proteomes" id="UP000187526">
    <property type="component" value="Unassembled WGS sequence"/>
</dbReference>
<feature type="transmembrane region" description="Helical" evidence="17">
    <location>
        <begin position="20"/>
        <end position="43"/>
    </location>
</feature>
<evidence type="ECO:0000256" key="7">
    <source>
        <dbReference type="ARBA" id="ARBA00022741"/>
    </source>
</evidence>
<dbReference type="SMART" id="SM00388">
    <property type="entry name" value="HisKA"/>
    <property type="match status" value="1"/>
</dbReference>
<dbReference type="STRING" id="418702.BJN45_13950"/>
<keyword evidence="10 17" id="KW-1133">Transmembrane helix</keyword>
<evidence type="ECO:0000256" key="11">
    <source>
        <dbReference type="ARBA" id="ARBA00023012"/>
    </source>
</evidence>
<dbReference type="InterPro" id="IPR001789">
    <property type="entry name" value="Sig_transdc_resp-reg_receiver"/>
</dbReference>
<dbReference type="AlphaFoldDB" id="A0A1R1I0V8"/>
<dbReference type="Gene3D" id="3.40.50.2300">
    <property type="match status" value="1"/>
</dbReference>
<evidence type="ECO:0000313" key="22">
    <source>
        <dbReference type="Proteomes" id="UP000187526"/>
    </source>
</evidence>
<dbReference type="SMART" id="SM00304">
    <property type="entry name" value="HAMP"/>
    <property type="match status" value="1"/>
</dbReference>
<dbReference type="GO" id="GO:0016020">
    <property type="term" value="C:membrane"/>
    <property type="evidence" value="ECO:0007669"/>
    <property type="project" value="UniProtKB-SubCell"/>
</dbReference>
<organism evidence="21 22">
    <name type="scientific">Azonexus hydrophilus</name>
    <dbReference type="NCBI Taxonomy" id="418702"/>
    <lineage>
        <taxon>Bacteria</taxon>
        <taxon>Pseudomonadati</taxon>
        <taxon>Pseudomonadota</taxon>
        <taxon>Betaproteobacteria</taxon>
        <taxon>Rhodocyclales</taxon>
        <taxon>Azonexaceae</taxon>
        <taxon>Azonexus</taxon>
    </lineage>
</organism>
<sequence length="629" mass="67910">MNILRRFPSLRRSFGAQLAALAIVAVVASNLLLVFGMGLAFILDAERSQQAEAESSARLVATALVAPMLEADHAEVRDVVRETISLDVIGFIRVLRSDDSTLTELGEARTGRWAPPPHKATISFGKNHLGEVSVQMASSPWEKSLSGMLVALAASLLLSLGLAHVLFRSFIRRTESRIAALKKAAESFGHGDTQARAGIDGEDELADFGRAFDQAMQSIGETQGNLKEAMLAAEAANIAKSRFLATMSHEIRTPLNGVLGMAQLLQMSDLGRQEDQAYVRTILDSGNTLLTLLNDILDLSKIEAGKLDLVASDFSPAQLLQEITALLAGNAAGKGLTLSASWLGEAERRFRGDATRIRQMLSNLLGNAVKFTDHGQITVEACELPQQTADGRVRLRFSVRDTGIGIAENKQGILFQPFSQLDSSDTRRFGGTGLGLSIVRSLAERMDGSVGVESTPGKGSLFWFDILVEAMDVQGAQRSPGRAPPSLPPPAANEPDRRILLVEDNPTNRFVVERLLQKAGFNIVCAADGRQAVDTFTEAAGHFDLVLMDMQMPVMDGLEATRLIRAWESSRQPARRTPIIALTANAFAADRESCLAAGMDDYLPKPINAAQLMITTERWLTGALATDKP</sequence>
<keyword evidence="6 17" id="KW-0812">Transmembrane</keyword>
<evidence type="ECO:0000256" key="14">
    <source>
        <dbReference type="ARBA" id="ARBA00070152"/>
    </source>
</evidence>
<dbReference type="PANTHER" id="PTHR45339:SF5">
    <property type="entry name" value="HISTIDINE KINASE"/>
    <property type="match status" value="1"/>
</dbReference>
<feature type="domain" description="Histidine kinase" evidence="18">
    <location>
        <begin position="246"/>
        <end position="470"/>
    </location>
</feature>
<dbReference type="SMART" id="SM00448">
    <property type="entry name" value="REC"/>
    <property type="match status" value="1"/>
</dbReference>
<dbReference type="PANTHER" id="PTHR45339">
    <property type="entry name" value="HYBRID SIGNAL TRANSDUCTION HISTIDINE KINASE J"/>
    <property type="match status" value="1"/>
</dbReference>
<dbReference type="Pfam" id="PF02518">
    <property type="entry name" value="HATPase_c"/>
    <property type="match status" value="1"/>
</dbReference>
<dbReference type="SUPFAM" id="SSF47384">
    <property type="entry name" value="Homodimeric domain of signal transducing histidine kinase"/>
    <property type="match status" value="1"/>
</dbReference>
<dbReference type="InterPro" id="IPR003594">
    <property type="entry name" value="HATPase_dom"/>
</dbReference>
<dbReference type="GO" id="GO:0005524">
    <property type="term" value="F:ATP binding"/>
    <property type="evidence" value="ECO:0007669"/>
    <property type="project" value="UniProtKB-KW"/>
</dbReference>
<dbReference type="Pfam" id="PF00072">
    <property type="entry name" value="Response_reg"/>
    <property type="match status" value="1"/>
</dbReference>
<feature type="transmembrane region" description="Helical" evidence="17">
    <location>
        <begin position="145"/>
        <end position="167"/>
    </location>
</feature>
<evidence type="ECO:0000256" key="12">
    <source>
        <dbReference type="ARBA" id="ARBA00023136"/>
    </source>
</evidence>
<dbReference type="Gene3D" id="3.30.565.10">
    <property type="entry name" value="Histidine kinase-like ATPase, C-terminal domain"/>
    <property type="match status" value="1"/>
</dbReference>
<evidence type="ECO:0000256" key="10">
    <source>
        <dbReference type="ARBA" id="ARBA00022989"/>
    </source>
</evidence>
<keyword evidence="4 15" id="KW-0597">Phosphoprotein</keyword>
<keyword evidence="7" id="KW-0547">Nucleotide-binding</keyword>
<evidence type="ECO:0000256" key="4">
    <source>
        <dbReference type="ARBA" id="ARBA00022553"/>
    </source>
</evidence>
<dbReference type="InterPro" id="IPR036890">
    <property type="entry name" value="HATPase_C_sf"/>
</dbReference>
<dbReference type="Gene3D" id="1.10.287.130">
    <property type="match status" value="1"/>
</dbReference>
<protein>
    <recommendedName>
        <fullName evidence="14">Virulence sensor protein BvgS</fullName>
        <ecNumber evidence="3">2.7.13.3</ecNumber>
    </recommendedName>
</protein>
<comment type="subcellular location">
    <subcellularLocation>
        <location evidence="2">Membrane</location>
    </subcellularLocation>
</comment>
<dbReference type="InterPro" id="IPR003660">
    <property type="entry name" value="HAMP_dom"/>
</dbReference>
<evidence type="ECO:0000256" key="2">
    <source>
        <dbReference type="ARBA" id="ARBA00004370"/>
    </source>
</evidence>
<evidence type="ECO:0000256" key="9">
    <source>
        <dbReference type="ARBA" id="ARBA00022840"/>
    </source>
</evidence>
<dbReference type="SUPFAM" id="SSF55874">
    <property type="entry name" value="ATPase domain of HSP90 chaperone/DNA topoisomerase II/histidine kinase"/>
    <property type="match status" value="1"/>
</dbReference>
<comment type="catalytic activity">
    <reaction evidence="1">
        <text>ATP + protein L-histidine = ADP + protein N-phospho-L-histidine.</text>
        <dbReference type="EC" id="2.7.13.3"/>
    </reaction>
</comment>
<feature type="modified residue" description="4-aspartylphosphate" evidence="15">
    <location>
        <position position="549"/>
    </location>
</feature>
<gene>
    <name evidence="21" type="ORF">BJN45_13950</name>
</gene>
<dbReference type="EC" id="2.7.13.3" evidence="3"/>
<evidence type="ECO:0000259" key="18">
    <source>
        <dbReference type="PROSITE" id="PS50109"/>
    </source>
</evidence>
<evidence type="ECO:0000256" key="17">
    <source>
        <dbReference type="SAM" id="Phobius"/>
    </source>
</evidence>
<accession>A0A1R1I0V8</accession>